<dbReference type="Proteomes" id="UP001283361">
    <property type="component" value="Unassembled WGS sequence"/>
</dbReference>
<name>A0AAE0ZJX1_9GAST</name>
<evidence type="ECO:0000313" key="2">
    <source>
        <dbReference type="Proteomes" id="UP001283361"/>
    </source>
</evidence>
<organism evidence="1 2">
    <name type="scientific">Elysia crispata</name>
    <name type="common">lettuce slug</name>
    <dbReference type="NCBI Taxonomy" id="231223"/>
    <lineage>
        <taxon>Eukaryota</taxon>
        <taxon>Metazoa</taxon>
        <taxon>Spiralia</taxon>
        <taxon>Lophotrochozoa</taxon>
        <taxon>Mollusca</taxon>
        <taxon>Gastropoda</taxon>
        <taxon>Heterobranchia</taxon>
        <taxon>Euthyneura</taxon>
        <taxon>Panpulmonata</taxon>
        <taxon>Sacoglossa</taxon>
        <taxon>Placobranchoidea</taxon>
        <taxon>Plakobranchidae</taxon>
        <taxon>Elysia</taxon>
    </lineage>
</organism>
<evidence type="ECO:0000313" key="1">
    <source>
        <dbReference type="EMBL" id="KAK3770658.1"/>
    </source>
</evidence>
<gene>
    <name evidence="1" type="ORF">RRG08_037851</name>
</gene>
<proteinExistence type="predicted"/>
<dbReference type="AlphaFoldDB" id="A0AAE0ZJX1"/>
<accession>A0AAE0ZJX1</accession>
<protein>
    <submittedName>
        <fullName evidence="1">Uncharacterized protein</fullName>
    </submittedName>
</protein>
<reference evidence="1" key="1">
    <citation type="journal article" date="2023" name="G3 (Bethesda)">
        <title>A reference genome for the long-term kleptoplast-retaining sea slug Elysia crispata morphotype clarki.</title>
        <authorList>
            <person name="Eastman K.E."/>
            <person name="Pendleton A.L."/>
            <person name="Shaikh M.A."/>
            <person name="Suttiyut T."/>
            <person name="Ogas R."/>
            <person name="Tomko P."/>
            <person name="Gavelis G."/>
            <person name="Widhalm J.R."/>
            <person name="Wisecaver J.H."/>
        </authorList>
    </citation>
    <scope>NUCLEOTIDE SEQUENCE</scope>
    <source>
        <strain evidence="1">ECLA1</strain>
    </source>
</reference>
<dbReference type="EMBL" id="JAWDGP010003792">
    <property type="protein sequence ID" value="KAK3770658.1"/>
    <property type="molecule type" value="Genomic_DNA"/>
</dbReference>
<sequence length="68" mass="7816">MSVKRAMTKAPNITADRYTRLLQEAGMLPRMCRGGKINHETSITARMDCQPPPPRMRISEAWRCVTRQ</sequence>
<keyword evidence="2" id="KW-1185">Reference proteome</keyword>
<comment type="caution">
    <text evidence="1">The sequence shown here is derived from an EMBL/GenBank/DDBJ whole genome shotgun (WGS) entry which is preliminary data.</text>
</comment>